<gene>
    <name evidence="1" type="ORF">CEN44_27910</name>
</gene>
<reference evidence="1 2" key="1">
    <citation type="submission" date="2017-08" db="EMBL/GenBank/DDBJ databases">
        <title>Genomes of Fischerella (Mastigocladus) sp. strains.</title>
        <authorList>
            <person name="Miller S.R."/>
        </authorList>
    </citation>
    <scope>NUCLEOTIDE SEQUENCE [LARGE SCALE GENOMIC DNA]</scope>
    <source>
        <strain evidence="1 2">CCMEE 5323</strain>
    </source>
</reference>
<evidence type="ECO:0000313" key="1">
    <source>
        <dbReference type="EMBL" id="PLZ82223.1"/>
    </source>
</evidence>
<name>A0A2N6JUU7_FISMU</name>
<proteinExistence type="predicted"/>
<dbReference type="AlphaFoldDB" id="A0A2N6JUU7"/>
<evidence type="ECO:0000313" key="2">
    <source>
        <dbReference type="Proteomes" id="UP000235036"/>
    </source>
</evidence>
<comment type="caution">
    <text evidence="1">The sequence shown here is derived from an EMBL/GenBank/DDBJ whole genome shotgun (WGS) entry which is preliminary data.</text>
</comment>
<dbReference type="EMBL" id="NRQW01000695">
    <property type="protein sequence ID" value="PLZ82223.1"/>
    <property type="molecule type" value="Genomic_DNA"/>
</dbReference>
<keyword evidence="2" id="KW-1185">Reference proteome</keyword>
<organism evidence="1 2">
    <name type="scientific">Fischerella muscicola CCMEE 5323</name>
    <dbReference type="NCBI Taxonomy" id="2019572"/>
    <lineage>
        <taxon>Bacteria</taxon>
        <taxon>Bacillati</taxon>
        <taxon>Cyanobacteriota</taxon>
        <taxon>Cyanophyceae</taxon>
        <taxon>Nostocales</taxon>
        <taxon>Hapalosiphonaceae</taxon>
        <taxon>Fischerella</taxon>
    </lineage>
</organism>
<dbReference type="Proteomes" id="UP000235036">
    <property type="component" value="Unassembled WGS sequence"/>
</dbReference>
<accession>A0A2N6JUU7</accession>
<protein>
    <submittedName>
        <fullName evidence="1">Uncharacterized protein</fullName>
    </submittedName>
</protein>
<sequence length="59" mass="6413">MIKKDGDWGWGTHRPLVGIRGSGGLGIPTLWGWGAMGSVGRQGRNYLFPISYSLLRVPS</sequence>